<dbReference type="SUPFAM" id="SSF52540">
    <property type="entry name" value="P-loop containing nucleoside triphosphate hydrolases"/>
    <property type="match status" value="1"/>
</dbReference>
<dbReference type="RefSeq" id="WP_011229173.1">
    <property type="nucleotide sequence ID" value="NZ_AP019802.1"/>
</dbReference>
<proteinExistence type="predicted"/>
<dbReference type="Proteomes" id="UP000279841">
    <property type="component" value="Plasmid 4"/>
</dbReference>
<evidence type="ECO:0000313" key="3">
    <source>
        <dbReference type="EMBL" id="VCU54800.1"/>
    </source>
</evidence>
<reference evidence="2" key="2">
    <citation type="journal article" date="2021" name="Microbiol. Resour. Announc.">
        <title>Complete Genome Sequence of Thermus thermophilus Strain HB5018, Isolated from Mine Hot Spring in Japan.</title>
        <authorList>
            <person name="Miyazaki K."/>
            <person name="Moriya T."/>
            <person name="Nemoto N."/>
            <person name="Oshima T."/>
            <person name="Yura K."/>
            <person name="Bessho Y."/>
        </authorList>
    </citation>
    <scope>NUCLEOTIDE SEQUENCE</scope>
    <source>
        <plasmid evidence="2">pHB5018d</plasmid>
    </source>
</reference>
<gene>
    <name evidence="3" type="primary">soj</name>
    <name evidence="2" type="ORF">TthHB5018_d26380</name>
    <name evidence="3" type="ORF">TTHNP4_00208</name>
</gene>
<name>A0A3P4AVE9_THETH</name>
<reference evidence="5" key="3">
    <citation type="submission" date="2021-01" db="EMBL/GenBank/DDBJ databases">
        <title>Complete Genome Sequence of Thermus thermophilus Strain HB5018, Isolated from Mine Onsen Hot Spring.</title>
        <authorList>
            <person name="Miyazaki K."/>
            <person name="Moriya T."/>
            <person name="Nemoto N."/>
            <person name="Oshima T."/>
            <person name="Yura K."/>
            <person name="Bessho Y."/>
        </authorList>
    </citation>
    <scope>NUCLEOTIDE SEQUENCE [LARGE SCALE GENOMIC DNA]</scope>
    <source>
        <strain evidence="5">HB5018</strain>
        <plasmid evidence="5">pHB5018d</plasmid>
    </source>
</reference>
<geneLocation type="plasmid" evidence="3 4">
    <name>4</name>
</geneLocation>
<dbReference type="InterPro" id="IPR027417">
    <property type="entry name" value="P-loop_NTPase"/>
</dbReference>
<organism evidence="3 4">
    <name type="scientific">Thermus thermophilus</name>
    <dbReference type="NCBI Taxonomy" id="274"/>
    <lineage>
        <taxon>Bacteria</taxon>
        <taxon>Thermotogati</taxon>
        <taxon>Deinococcota</taxon>
        <taxon>Deinococci</taxon>
        <taxon>Thermales</taxon>
        <taxon>Thermaceae</taxon>
        <taxon>Thermus</taxon>
    </lineage>
</organism>
<dbReference type="InterPro" id="IPR025669">
    <property type="entry name" value="AAA_dom"/>
</dbReference>
<dbReference type="InterPro" id="IPR050678">
    <property type="entry name" value="DNA_Partitioning_ATPase"/>
</dbReference>
<feature type="domain" description="AAA" evidence="1">
    <location>
        <begin position="55"/>
        <end position="215"/>
    </location>
</feature>
<dbReference type="GeneID" id="3169308"/>
<evidence type="ECO:0000313" key="5">
    <source>
        <dbReference type="Proteomes" id="UP000596099"/>
    </source>
</evidence>
<protein>
    <submittedName>
        <fullName evidence="2">Chromosome partitioning protein ParA</fullName>
    </submittedName>
    <submittedName>
        <fullName evidence="3">Chromosome-partitioning ATPase Soj</fullName>
    </submittedName>
</protein>
<dbReference type="EMBL" id="AP024273">
    <property type="protein sequence ID" value="BCP67704.1"/>
    <property type="molecule type" value="Genomic_DNA"/>
</dbReference>
<dbReference type="Gene3D" id="3.40.50.300">
    <property type="entry name" value="P-loop containing nucleotide triphosphate hydrolases"/>
    <property type="match status" value="1"/>
</dbReference>
<dbReference type="Pfam" id="PF13614">
    <property type="entry name" value="AAA_31"/>
    <property type="match status" value="1"/>
</dbReference>
<sequence>MKQGELVPVSEMARRLGVTRERVRQMILEGKLEGVRLGRYWYVREREGGRLRRVYTFFTHAGGAGKTSLARDLGFELARRGFRVLLVDTDPQANLTSWLGVREVAPEETLLHLVDTGQLPTPRRLSEWGLDLIPASLDLARVEVRLMQRPLSTLLLRTALRKTEGYDFVLIDSLPSLGHLAALGALAGDGLLVPVETSVKGVEALVGVMEAAQEYREALEQVDPRVPRSFVRLFIPTKFDARTLGDNRVLEKIAGLEDLAPVASPIAYRPGPHRRATERAVPLQLVGDRQAREEVERLAEEFLQRVVAQDAVREGVLEEVAE</sequence>
<dbReference type="EMBL" id="LR027520">
    <property type="protein sequence ID" value="VCU54800.1"/>
    <property type="molecule type" value="Genomic_DNA"/>
</dbReference>
<evidence type="ECO:0000313" key="4">
    <source>
        <dbReference type="Proteomes" id="UP000279841"/>
    </source>
</evidence>
<dbReference type="PANTHER" id="PTHR13696">
    <property type="entry name" value="P-LOOP CONTAINING NUCLEOSIDE TRIPHOSPHATE HYDROLASE"/>
    <property type="match status" value="1"/>
</dbReference>
<dbReference type="AlphaFoldDB" id="A0A3P4AVE9"/>
<dbReference type="Proteomes" id="UP000596099">
    <property type="component" value="Plasmid pHB5018d"/>
</dbReference>
<evidence type="ECO:0000313" key="2">
    <source>
        <dbReference type="EMBL" id="BCP67704.1"/>
    </source>
</evidence>
<dbReference type="CDD" id="cd02042">
    <property type="entry name" value="ParAB_family"/>
    <property type="match status" value="1"/>
</dbReference>
<reference evidence="3 4" key="1">
    <citation type="submission" date="2018-10" db="EMBL/GenBank/DDBJ databases">
        <authorList>
            <person name="Peiro R."/>
            <person name="Begona"/>
            <person name="Cbmso G."/>
            <person name="Lopez M."/>
            <person name="Gonzalez S."/>
            <person name="Sacristan E."/>
            <person name="Castillo E."/>
        </authorList>
    </citation>
    <scope>NUCLEOTIDE SEQUENCE [LARGE SCALE GENOMIC DNA]</scope>
    <source>
        <strain evidence="3">TTHNAR1</strain>
        <plasmid evidence="4">4</plasmid>
    </source>
</reference>
<accession>A0A3P4AVE9</accession>
<keyword evidence="3" id="KW-0614">Plasmid</keyword>
<evidence type="ECO:0000259" key="1">
    <source>
        <dbReference type="Pfam" id="PF13614"/>
    </source>
</evidence>
<geneLocation type="plasmid" evidence="2 5">
    <name>pHB5018d</name>
</geneLocation>
<dbReference type="PANTHER" id="PTHR13696:SF52">
    <property type="entry name" value="PARA FAMILY PROTEIN CT_582"/>
    <property type="match status" value="1"/>
</dbReference>